<dbReference type="SUPFAM" id="SSF55073">
    <property type="entry name" value="Nucleotide cyclase"/>
    <property type="match status" value="1"/>
</dbReference>
<protein>
    <submittedName>
        <fullName evidence="3">Diguanylate cyclase</fullName>
        <ecNumber evidence="3">2.7.7.65</ecNumber>
    </submittedName>
</protein>
<dbReference type="AlphaFoldDB" id="I4F584"/>
<dbReference type="InterPro" id="IPR029787">
    <property type="entry name" value="Nucleotide_cyclase"/>
</dbReference>
<accession>I4F584</accession>
<dbReference type="SMART" id="SM00267">
    <property type="entry name" value="GGDEF"/>
    <property type="match status" value="1"/>
</dbReference>
<dbReference type="GO" id="GO:0005886">
    <property type="term" value="C:plasma membrane"/>
    <property type="evidence" value="ECO:0007669"/>
    <property type="project" value="TreeGrafter"/>
</dbReference>
<proteinExistence type="predicted"/>
<keyword evidence="4" id="KW-1185">Reference proteome</keyword>
<keyword evidence="1" id="KW-0472">Membrane</keyword>
<dbReference type="NCBIfam" id="TIGR00254">
    <property type="entry name" value="GGDEF"/>
    <property type="match status" value="1"/>
</dbReference>
<dbReference type="Gene3D" id="3.30.70.270">
    <property type="match status" value="1"/>
</dbReference>
<evidence type="ECO:0000313" key="4">
    <source>
        <dbReference type="Proteomes" id="UP000006461"/>
    </source>
</evidence>
<dbReference type="STRING" id="477641.MODMU_5424"/>
<dbReference type="InterPro" id="IPR000160">
    <property type="entry name" value="GGDEF_dom"/>
</dbReference>
<keyword evidence="1" id="KW-0812">Transmembrane</keyword>
<gene>
    <name evidence="3" type="ordered locus">MODMU_5424</name>
</gene>
<feature type="domain" description="GGDEF" evidence="2">
    <location>
        <begin position="211"/>
        <end position="336"/>
    </location>
</feature>
<dbReference type="PANTHER" id="PTHR45138">
    <property type="entry name" value="REGULATORY COMPONENTS OF SENSORY TRANSDUCTION SYSTEM"/>
    <property type="match status" value="1"/>
</dbReference>
<organism evidence="3 4">
    <name type="scientific">Modestobacter italicus (strain DSM 44449 / CECT 9708 / BC 501)</name>
    <dbReference type="NCBI Taxonomy" id="2732864"/>
    <lineage>
        <taxon>Bacteria</taxon>
        <taxon>Bacillati</taxon>
        <taxon>Actinomycetota</taxon>
        <taxon>Actinomycetes</taxon>
        <taxon>Geodermatophilales</taxon>
        <taxon>Geodermatophilaceae</taxon>
        <taxon>Modestobacter</taxon>
    </lineage>
</organism>
<dbReference type="eggNOG" id="COG3706">
    <property type="taxonomic scope" value="Bacteria"/>
</dbReference>
<feature type="transmembrane region" description="Helical" evidence="1">
    <location>
        <begin position="80"/>
        <end position="99"/>
    </location>
</feature>
<dbReference type="HOGENOM" id="CLU_771207_0_0_11"/>
<dbReference type="InterPro" id="IPR043128">
    <property type="entry name" value="Rev_trsase/Diguanyl_cyclase"/>
</dbReference>
<reference evidence="3 4" key="1">
    <citation type="journal article" date="2012" name="J. Bacteriol.">
        <title>Genome Sequence of Radiation-Resistant Modestobacter marinus Strain BC501, a Representative Actinobacterium That Thrives on Calcareous Stone Surfaces.</title>
        <authorList>
            <person name="Normand P."/>
            <person name="Gury J."/>
            <person name="Pujic P."/>
            <person name="Chouaia B."/>
            <person name="Crotti E."/>
            <person name="Brusetti L."/>
            <person name="Daffonchio D."/>
            <person name="Vacherie B."/>
            <person name="Barbe V."/>
            <person name="Medigue C."/>
            <person name="Calteau A."/>
            <person name="Ghodhbane-Gtari F."/>
            <person name="Essoussi I."/>
            <person name="Nouioui I."/>
            <person name="Abbassi-Ghozzi I."/>
            <person name="Gtari M."/>
        </authorList>
    </citation>
    <scope>NUCLEOTIDE SEQUENCE [LARGE SCALE GENOMIC DNA]</scope>
    <source>
        <strain evidence="4">BC 501</strain>
    </source>
</reference>
<dbReference type="CDD" id="cd01949">
    <property type="entry name" value="GGDEF"/>
    <property type="match status" value="1"/>
</dbReference>
<dbReference type="KEGG" id="mmar:MODMU_5424"/>
<dbReference type="OMA" id="FRYGMFF"/>
<keyword evidence="1" id="KW-1133">Transmembrane helix</keyword>
<feature type="transmembrane region" description="Helical" evidence="1">
    <location>
        <begin position="152"/>
        <end position="170"/>
    </location>
</feature>
<evidence type="ECO:0000259" key="2">
    <source>
        <dbReference type="PROSITE" id="PS50887"/>
    </source>
</evidence>
<dbReference type="Pfam" id="PF00990">
    <property type="entry name" value="GGDEF"/>
    <property type="match status" value="1"/>
</dbReference>
<dbReference type="GO" id="GO:0043709">
    <property type="term" value="P:cell adhesion involved in single-species biofilm formation"/>
    <property type="evidence" value="ECO:0007669"/>
    <property type="project" value="TreeGrafter"/>
</dbReference>
<evidence type="ECO:0000256" key="1">
    <source>
        <dbReference type="SAM" id="Phobius"/>
    </source>
</evidence>
<dbReference type="PROSITE" id="PS50887">
    <property type="entry name" value="GGDEF"/>
    <property type="match status" value="1"/>
</dbReference>
<dbReference type="EMBL" id="FO203431">
    <property type="protein sequence ID" value="CCH90797.1"/>
    <property type="molecule type" value="Genomic_DNA"/>
</dbReference>
<keyword evidence="3" id="KW-0548">Nucleotidyltransferase</keyword>
<dbReference type="Proteomes" id="UP000006461">
    <property type="component" value="Chromosome"/>
</dbReference>
<dbReference type="EC" id="2.7.7.65" evidence="3"/>
<dbReference type="InterPro" id="IPR050469">
    <property type="entry name" value="Diguanylate_Cyclase"/>
</dbReference>
<name>I4F584_MODI5</name>
<dbReference type="GO" id="GO:1902201">
    <property type="term" value="P:negative regulation of bacterial-type flagellum-dependent cell motility"/>
    <property type="evidence" value="ECO:0007669"/>
    <property type="project" value="TreeGrafter"/>
</dbReference>
<sequence length="359" mass="38999">MLLDHDDDAQTAPRLLPGWWWRGGDAVGYGRLLGLGSLLISGLALLLLHPAQVHWDQLGVLAGFHLVAVWLSFALPWRRWSPWALVAFPVTSMAALVLVTDAAPGLAGVTVAYFVLCFAYTGLFLPAHGSWVLLVPAVATYFGTLRAVTPELAVRTVFVAAAWVVLAGLLNRLQTRQLALIGQLRADNLTDPLTGLANRRGMEVFLAEAEPGDVLIVFDLDNFKRLNDEHGHAAGDVVLQTFGRVLTQQLRTRDRAARSGGEEVVVLLRCGESRCGQTVTHRFREALALACPGVTFSAGMALVTADRPVQEVLEAADRAMYSAKHAGRDQVWVSTGDDRPDYCVHRHAEYTPEATPVGV</sequence>
<feature type="transmembrane region" description="Helical" evidence="1">
    <location>
        <begin position="29"/>
        <end position="48"/>
    </location>
</feature>
<feature type="transmembrane region" description="Helical" evidence="1">
    <location>
        <begin position="55"/>
        <end position="74"/>
    </location>
</feature>
<dbReference type="PANTHER" id="PTHR45138:SF9">
    <property type="entry name" value="DIGUANYLATE CYCLASE DGCM-RELATED"/>
    <property type="match status" value="1"/>
</dbReference>
<evidence type="ECO:0000313" key="3">
    <source>
        <dbReference type="EMBL" id="CCH90797.1"/>
    </source>
</evidence>
<feature type="transmembrane region" description="Helical" evidence="1">
    <location>
        <begin position="111"/>
        <end position="132"/>
    </location>
</feature>
<dbReference type="GO" id="GO:0052621">
    <property type="term" value="F:diguanylate cyclase activity"/>
    <property type="evidence" value="ECO:0007669"/>
    <property type="project" value="UniProtKB-EC"/>
</dbReference>
<keyword evidence="3" id="KW-0808">Transferase</keyword>